<dbReference type="PANTHER" id="PTHR24559">
    <property type="entry name" value="TRANSPOSON TY3-I GAG-POL POLYPROTEIN"/>
    <property type="match status" value="1"/>
</dbReference>
<evidence type="ECO:0000313" key="1">
    <source>
        <dbReference type="EMBL" id="GAA0154775.1"/>
    </source>
</evidence>
<reference evidence="1 2" key="1">
    <citation type="submission" date="2024-01" db="EMBL/GenBank/DDBJ databases">
        <title>The complete chloroplast genome sequence of Lithospermum erythrorhizon: insights into the phylogenetic relationship among Boraginaceae species and the maternal lineages of purple gromwells.</title>
        <authorList>
            <person name="Okada T."/>
            <person name="Watanabe K."/>
        </authorList>
    </citation>
    <scope>NUCLEOTIDE SEQUENCE [LARGE SCALE GENOMIC DNA]</scope>
</reference>
<dbReference type="InterPro" id="IPR043502">
    <property type="entry name" value="DNA/RNA_pol_sf"/>
</dbReference>
<organism evidence="1 2">
    <name type="scientific">Lithospermum erythrorhizon</name>
    <name type="common">Purple gromwell</name>
    <name type="synonym">Lithospermum officinale var. erythrorhizon</name>
    <dbReference type="NCBI Taxonomy" id="34254"/>
    <lineage>
        <taxon>Eukaryota</taxon>
        <taxon>Viridiplantae</taxon>
        <taxon>Streptophyta</taxon>
        <taxon>Embryophyta</taxon>
        <taxon>Tracheophyta</taxon>
        <taxon>Spermatophyta</taxon>
        <taxon>Magnoliopsida</taxon>
        <taxon>eudicotyledons</taxon>
        <taxon>Gunneridae</taxon>
        <taxon>Pentapetalae</taxon>
        <taxon>asterids</taxon>
        <taxon>lamiids</taxon>
        <taxon>Boraginales</taxon>
        <taxon>Boraginaceae</taxon>
        <taxon>Boraginoideae</taxon>
        <taxon>Lithospermeae</taxon>
        <taxon>Lithospermum</taxon>
    </lineage>
</organism>
<accession>A0AAV3PWQ0</accession>
<evidence type="ECO:0000313" key="2">
    <source>
        <dbReference type="Proteomes" id="UP001454036"/>
    </source>
</evidence>
<comment type="caution">
    <text evidence="1">The sequence shown here is derived from an EMBL/GenBank/DDBJ whole genome shotgun (WGS) entry which is preliminary data.</text>
</comment>
<dbReference type="PANTHER" id="PTHR24559:SF430">
    <property type="entry name" value="RNA-DIRECTED DNA POLYMERASE"/>
    <property type="match status" value="1"/>
</dbReference>
<gene>
    <name evidence="1" type="ORF">LIER_12662</name>
</gene>
<dbReference type="EMBL" id="BAABME010002468">
    <property type="protein sequence ID" value="GAA0154775.1"/>
    <property type="molecule type" value="Genomic_DNA"/>
</dbReference>
<sequence>MCAPCMFLRRAQRKGPHMRMFGVYPLIKRIRLRSRSGVAVQRLYVDPHYKPIKQKQWTFLEDKEEAIWEEGNKLLGADDIRELLFPTWLANVVLVPKPNGTWRMSTDFTSINKACPKDCYPLSNIDRLVDSSVSYKVVDFLDVFGGYH</sequence>
<dbReference type="InterPro" id="IPR053134">
    <property type="entry name" value="RNA-dir_DNA_polymerase"/>
</dbReference>
<name>A0AAV3PWQ0_LITER</name>
<dbReference type="Proteomes" id="UP001454036">
    <property type="component" value="Unassembled WGS sequence"/>
</dbReference>
<dbReference type="Gene3D" id="3.10.10.10">
    <property type="entry name" value="HIV Type 1 Reverse Transcriptase, subunit A, domain 1"/>
    <property type="match status" value="1"/>
</dbReference>
<keyword evidence="2" id="KW-1185">Reference proteome</keyword>
<protein>
    <submittedName>
        <fullName evidence="1">Uncharacterized protein</fullName>
    </submittedName>
</protein>
<proteinExistence type="predicted"/>
<dbReference type="SUPFAM" id="SSF56672">
    <property type="entry name" value="DNA/RNA polymerases"/>
    <property type="match status" value="1"/>
</dbReference>
<dbReference type="AlphaFoldDB" id="A0AAV3PWQ0"/>